<dbReference type="RefSeq" id="XP_028532348.1">
    <property type="nucleotide sequence ID" value="XM_028675795.1"/>
</dbReference>
<dbReference type="AlphaFoldDB" id="A0A1J1H382"/>
<feature type="coiled-coil region" evidence="1">
    <location>
        <begin position="44"/>
        <end position="97"/>
    </location>
</feature>
<evidence type="ECO:0000313" key="3">
    <source>
        <dbReference type="Proteomes" id="UP000220158"/>
    </source>
</evidence>
<dbReference type="InterPro" id="IPR015943">
    <property type="entry name" value="WD40/YVTN_repeat-like_dom_sf"/>
</dbReference>
<keyword evidence="3" id="KW-1185">Reference proteome</keyword>
<dbReference type="KEGG" id="prel:PRELSG_0710500"/>
<dbReference type="GeneID" id="39735442"/>
<accession>A0A1J1H382</accession>
<dbReference type="SUPFAM" id="SSF50978">
    <property type="entry name" value="WD40 repeat-like"/>
    <property type="match status" value="1"/>
</dbReference>
<organism evidence="2 3">
    <name type="scientific">Plasmodium relictum</name>
    <dbReference type="NCBI Taxonomy" id="85471"/>
    <lineage>
        <taxon>Eukaryota</taxon>
        <taxon>Sar</taxon>
        <taxon>Alveolata</taxon>
        <taxon>Apicomplexa</taxon>
        <taxon>Aconoidasida</taxon>
        <taxon>Haemosporida</taxon>
        <taxon>Plasmodiidae</taxon>
        <taxon>Plasmodium</taxon>
        <taxon>Plasmodium (Haemamoeba)</taxon>
    </lineage>
</organism>
<dbReference type="InterPro" id="IPR036322">
    <property type="entry name" value="WD40_repeat_dom_sf"/>
</dbReference>
<reference evidence="2 3" key="1">
    <citation type="submission" date="2015-04" db="EMBL/GenBank/DDBJ databases">
        <authorList>
            <consortium name="Pathogen Informatics"/>
        </authorList>
    </citation>
    <scope>NUCLEOTIDE SEQUENCE [LARGE SCALE GENOMIC DNA]</scope>
    <source>
        <strain evidence="2 3">SGS1</strain>
    </source>
</reference>
<proteinExistence type="predicted"/>
<dbReference type="EMBL" id="LN835302">
    <property type="protein sequence ID" value="CRG99341.1"/>
    <property type="molecule type" value="Genomic_DNA"/>
</dbReference>
<protein>
    <submittedName>
        <fullName evidence="2">Uncharacterized protein</fullName>
    </submittedName>
</protein>
<gene>
    <name evidence="2" type="ORF">PRELSG_0710500</name>
</gene>
<dbReference type="OrthoDB" id="239865at2759"/>
<dbReference type="Proteomes" id="UP000220158">
    <property type="component" value="Chromosome 7"/>
</dbReference>
<sequence length="948" mass="114747">MMENNIDEIIKFSNGKIDFFILQDNACFEKYSTNNLYDEYSIKNVFLKKKKEFYKRNKKKIENLDYYIKEYKKFNKRKKLQLKKKKNVNAHENLKEDFYKNGSLFENNENSEELKDNFSENKSNEFSDGSYIYKSDASVSYSYDNLLNWKYCCFNSFDINICYNSLNNISEESKDIFNIEEFNKEKINTLKNIYSEYNSLNTAYGVFFYTINYCIILALECNRTDLLRNKMKNFQILYKFENIEKHILLKNYLKEMNILNNSDVYLIWKYANLFSSYSFIDENNFFQKNKTKKFFEESFSRYQNFEKRIKPQKIYFENNSNVEIENENVKNIKSNEKDIKKKNTIHKYERISFPKRNLEVIYLNNKQILKNIFSFSPQLYLDNLDYIYIEEVGDIRKRNNGFIKYDKKLKKIKTLLSSSENNYTFVDDSYENYLYFREIIYNLKSLNLHYNNNNKKYKKKLLGDYKFIYKKISSDYIKKENYYGEKKNKKNIFLFFNKELAYYPSLFYDENYSYHFKGFSYIGEDYGYHEYQNYYIDNIENKIYCILPLAYDCTFISIKNEPLCLVRGYRNKFSFYFPYDYKKNEVTHLQIFEKSNEKNEEHNKKEIDKEMHVDNKLNNIYSLTYNYFDDSIIACSKDCIFIFNIEDPIFKKKIILLDKDKKKIGKITSICLIHYYEQLKDNNNDKEQINLSKNDELCYNTINETKMENNKIYSKNIGRISKEKFLSKEHFHCKTMIKKYLSKYEKKKKNIFCVGTKKGIIYVYNEKEEMLDENKNNYIISNTSFVTLKNSSVIQIKYCDKNIIISSSLNDVYIRVFNINAKHETAKFYRENRDNQKYFFDILKDFLFTGDLYGNILIYNLKSKNIVFKKNLTYSPIICVSINKLLPLMLLTTSYNFSHSISNYIYKKNKKRIIYDAYKKKGIQRASKSIFITSMSLWYIYELYNLYS</sequence>
<keyword evidence="1" id="KW-0175">Coiled coil</keyword>
<name>A0A1J1H382_PLARL</name>
<evidence type="ECO:0000313" key="2">
    <source>
        <dbReference type="EMBL" id="CRG99341.1"/>
    </source>
</evidence>
<evidence type="ECO:0000256" key="1">
    <source>
        <dbReference type="SAM" id="Coils"/>
    </source>
</evidence>
<dbReference type="VEuPathDB" id="PlasmoDB:PRELSG_0710500"/>
<dbReference type="Gene3D" id="2.130.10.10">
    <property type="entry name" value="YVTN repeat-like/Quinoprotein amine dehydrogenase"/>
    <property type="match status" value="1"/>
</dbReference>